<name>A0ABV0K0Q9_9CYAN</name>
<organism evidence="2 3">
    <name type="scientific">Leptolyngbya subtilissima DQ-A4</name>
    <dbReference type="NCBI Taxonomy" id="2933933"/>
    <lineage>
        <taxon>Bacteria</taxon>
        <taxon>Bacillati</taxon>
        <taxon>Cyanobacteriota</taxon>
        <taxon>Cyanophyceae</taxon>
        <taxon>Leptolyngbyales</taxon>
        <taxon>Leptolyngbyaceae</taxon>
        <taxon>Leptolyngbya group</taxon>
        <taxon>Leptolyngbya</taxon>
    </lineage>
</organism>
<dbReference type="InterPro" id="IPR013830">
    <property type="entry name" value="SGNH_hydro"/>
</dbReference>
<dbReference type="RefSeq" id="WP_242021200.1">
    <property type="nucleotide sequence ID" value="NZ_JAMPKX010000001.1"/>
</dbReference>
<dbReference type="SUPFAM" id="SSF52266">
    <property type="entry name" value="SGNH hydrolase"/>
    <property type="match status" value="1"/>
</dbReference>
<dbReference type="EMBL" id="JAMPKX010000001">
    <property type="protein sequence ID" value="MEP0946081.1"/>
    <property type="molecule type" value="Genomic_DNA"/>
</dbReference>
<proteinExistence type="predicted"/>
<keyword evidence="3" id="KW-1185">Reference proteome</keyword>
<reference evidence="2 3" key="1">
    <citation type="submission" date="2022-04" db="EMBL/GenBank/DDBJ databases">
        <title>Positive selection, recombination, and allopatry shape intraspecific diversity of widespread and dominant cyanobacteria.</title>
        <authorList>
            <person name="Wei J."/>
            <person name="Shu W."/>
            <person name="Hu C."/>
        </authorList>
    </citation>
    <scope>NUCLEOTIDE SEQUENCE [LARGE SCALE GENOMIC DNA]</scope>
    <source>
        <strain evidence="2 3">DQ-A4</strain>
    </source>
</reference>
<gene>
    <name evidence="2" type="ORF">NC992_04265</name>
</gene>
<evidence type="ECO:0000313" key="3">
    <source>
        <dbReference type="Proteomes" id="UP001482513"/>
    </source>
</evidence>
<dbReference type="InterPro" id="IPR036514">
    <property type="entry name" value="SGNH_hydro_sf"/>
</dbReference>
<evidence type="ECO:0000259" key="1">
    <source>
        <dbReference type="Pfam" id="PF13472"/>
    </source>
</evidence>
<dbReference type="GO" id="GO:0016787">
    <property type="term" value="F:hydrolase activity"/>
    <property type="evidence" value="ECO:0007669"/>
    <property type="project" value="UniProtKB-KW"/>
</dbReference>
<dbReference type="Pfam" id="PF13472">
    <property type="entry name" value="Lipase_GDSL_2"/>
    <property type="match status" value="1"/>
</dbReference>
<protein>
    <submittedName>
        <fullName evidence="2">SGNH/GDSL hydrolase family protein</fullName>
    </submittedName>
</protein>
<dbReference type="Gene3D" id="3.40.50.1110">
    <property type="entry name" value="SGNH hydrolase"/>
    <property type="match status" value="1"/>
</dbReference>
<dbReference type="CDD" id="cd00229">
    <property type="entry name" value="SGNH_hydrolase"/>
    <property type="match status" value="1"/>
</dbReference>
<evidence type="ECO:0000313" key="2">
    <source>
        <dbReference type="EMBL" id="MEP0946081.1"/>
    </source>
</evidence>
<sequence length="331" mass="36917">MIKILLWALGIGVLAIAIAELLLRVRYGLGNPPLYVADARTGYRLAPNQSLRRRGNRIEINQYSMRGPAVDPQRPTDALRVLMVGDSIVNGGWWTDQSELLSVKVQQALVALNPPGVETVEVLNASANSWGPRNELGYLLRFGTFEAQLVLVVLNTDDLFAIAPNSYELGRNPAYPIRRPPLALWEVVQRRFSYTPSPALQALHDQGGDRVGVNLEALRQLNQVVQDAGGRLAIAMTPLRRELDSDGPRDYELVARQRLTAFAQNEGIPYLDGLPLFQQTAHEQLYFDHIHLSPEGNDWVSQALAKLLLELWNRPSESALPSTHEPLSDLW</sequence>
<dbReference type="Proteomes" id="UP001482513">
    <property type="component" value="Unassembled WGS sequence"/>
</dbReference>
<keyword evidence="2" id="KW-0378">Hydrolase</keyword>
<accession>A0ABV0K0Q9</accession>
<feature type="domain" description="SGNH hydrolase-type esterase" evidence="1">
    <location>
        <begin position="84"/>
        <end position="298"/>
    </location>
</feature>
<comment type="caution">
    <text evidence="2">The sequence shown here is derived from an EMBL/GenBank/DDBJ whole genome shotgun (WGS) entry which is preliminary data.</text>
</comment>